<evidence type="ECO:0000256" key="8">
    <source>
        <dbReference type="ARBA" id="ARBA00058118"/>
    </source>
</evidence>
<keyword evidence="5 9" id="KW-0641">Proline biosynthesis</keyword>
<feature type="domain" description="Pyrroline-5-carboxylate reductase dimerisation" evidence="13">
    <location>
        <begin position="163"/>
        <end position="267"/>
    </location>
</feature>
<name>A0A1M5VGW5_9BACI</name>
<accession>A0A1M5VGW5</accession>
<dbReference type="GO" id="GO:0055129">
    <property type="term" value="P:L-proline biosynthetic process"/>
    <property type="evidence" value="ECO:0007669"/>
    <property type="project" value="UniProtKB-UniRule"/>
</dbReference>
<evidence type="ECO:0000256" key="9">
    <source>
        <dbReference type="HAMAP-Rule" id="MF_01925"/>
    </source>
</evidence>
<protein>
    <recommendedName>
        <fullName evidence="9 10">Pyrroline-5-carboxylate reductase</fullName>
        <shortName evidence="9">P5C reductase</shortName>
        <shortName evidence="9">P5CR</shortName>
        <ecNumber evidence="9 10">1.5.1.2</ecNumber>
    </recommendedName>
    <alternativeName>
        <fullName evidence="9">PCA reductase</fullName>
    </alternativeName>
</protein>
<dbReference type="InterPro" id="IPR008927">
    <property type="entry name" value="6-PGluconate_DH-like_C_sf"/>
</dbReference>
<keyword evidence="4 9" id="KW-0028">Amino-acid biosynthesis</keyword>
<dbReference type="Pfam" id="PF03807">
    <property type="entry name" value="F420_oxidored"/>
    <property type="match status" value="1"/>
</dbReference>
<keyword evidence="15" id="KW-1185">Reference proteome</keyword>
<comment type="similarity">
    <text evidence="2 9">Belongs to the pyrroline-5-carboxylate reductase family.</text>
</comment>
<dbReference type="Gene3D" id="1.10.3730.10">
    <property type="entry name" value="ProC C-terminal domain-like"/>
    <property type="match status" value="1"/>
</dbReference>
<dbReference type="HAMAP" id="MF_01925">
    <property type="entry name" value="P5C_reductase"/>
    <property type="match status" value="1"/>
</dbReference>
<dbReference type="InterPro" id="IPR029036">
    <property type="entry name" value="P5CR_dimer"/>
</dbReference>
<dbReference type="SUPFAM" id="SSF48179">
    <property type="entry name" value="6-phosphogluconate dehydrogenase C-terminal domain-like"/>
    <property type="match status" value="1"/>
</dbReference>
<organism evidence="14 15">
    <name type="scientific">Virgibacillus chiguensis</name>
    <dbReference type="NCBI Taxonomy" id="411959"/>
    <lineage>
        <taxon>Bacteria</taxon>
        <taxon>Bacillati</taxon>
        <taxon>Bacillota</taxon>
        <taxon>Bacilli</taxon>
        <taxon>Bacillales</taxon>
        <taxon>Bacillaceae</taxon>
        <taxon>Virgibacillus</taxon>
    </lineage>
</organism>
<dbReference type="InterPro" id="IPR000304">
    <property type="entry name" value="Pyrroline-COOH_reductase"/>
</dbReference>
<keyword evidence="7 9" id="KW-0560">Oxidoreductase</keyword>
<dbReference type="UniPathway" id="UPA00098">
    <property type="reaction ID" value="UER00361"/>
</dbReference>
<dbReference type="InterPro" id="IPR028939">
    <property type="entry name" value="P5C_Rdtase_cat_N"/>
</dbReference>
<evidence type="ECO:0000256" key="7">
    <source>
        <dbReference type="ARBA" id="ARBA00023002"/>
    </source>
</evidence>
<proteinExistence type="inferred from homology"/>
<dbReference type="SUPFAM" id="SSF51735">
    <property type="entry name" value="NAD(P)-binding Rossmann-fold domains"/>
    <property type="match status" value="1"/>
</dbReference>
<evidence type="ECO:0000313" key="14">
    <source>
        <dbReference type="EMBL" id="SHH74441.1"/>
    </source>
</evidence>
<evidence type="ECO:0000259" key="13">
    <source>
        <dbReference type="Pfam" id="PF14748"/>
    </source>
</evidence>
<reference evidence="15" key="1">
    <citation type="submission" date="2016-11" db="EMBL/GenBank/DDBJ databases">
        <authorList>
            <person name="Varghese N."/>
            <person name="Submissions S."/>
        </authorList>
    </citation>
    <scope>NUCLEOTIDE SEQUENCE [LARGE SCALE GENOMIC DNA]</scope>
    <source>
        <strain evidence="15">CGMCC 1.6496</strain>
    </source>
</reference>
<comment type="function">
    <text evidence="8 9">Catalyzes the reduction of 1-pyrroline-5-carboxylate (PCA) to L-proline.</text>
</comment>
<dbReference type="GO" id="GO:0004735">
    <property type="term" value="F:pyrroline-5-carboxylate reductase activity"/>
    <property type="evidence" value="ECO:0007669"/>
    <property type="project" value="UniProtKB-UniRule"/>
</dbReference>
<dbReference type="Pfam" id="PF14748">
    <property type="entry name" value="P5CR_dimer"/>
    <property type="match status" value="1"/>
</dbReference>
<dbReference type="GO" id="GO:0005737">
    <property type="term" value="C:cytoplasm"/>
    <property type="evidence" value="ECO:0007669"/>
    <property type="project" value="UniProtKB-SubCell"/>
</dbReference>
<keyword evidence="3 9" id="KW-0963">Cytoplasm</keyword>
<evidence type="ECO:0000256" key="3">
    <source>
        <dbReference type="ARBA" id="ARBA00022490"/>
    </source>
</evidence>
<feature type="binding site" evidence="11">
    <location>
        <begin position="8"/>
        <end position="13"/>
    </location>
    <ligand>
        <name>NADP(+)</name>
        <dbReference type="ChEBI" id="CHEBI:58349"/>
    </ligand>
</feature>
<dbReference type="EC" id="1.5.1.2" evidence="9 10"/>
<evidence type="ECO:0000256" key="2">
    <source>
        <dbReference type="ARBA" id="ARBA00005525"/>
    </source>
</evidence>
<dbReference type="Gene3D" id="3.40.50.720">
    <property type="entry name" value="NAD(P)-binding Rossmann-like Domain"/>
    <property type="match status" value="1"/>
</dbReference>
<dbReference type="Proteomes" id="UP000184079">
    <property type="component" value="Unassembled WGS sequence"/>
</dbReference>
<evidence type="ECO:0000256" key="5">
    <source>
        <dbReference type="ARBA" id="ARBA00022650"/>
    </source>
</evidence>
<keyword evidence="6 9" id="KW-0521">NADP</keyword>
<comment type="catalytic activity">
    <reaction evidence="9">
        <text>L-proline + NADP(+) = (S)-1-pyrroline-5-carboxylate + NADPH + 2 H(+)</text>
        <dbReference type="Rhea" id="RHEA:14109"/>
        <dbReference type="ChEBI" id="CHEBI:15378"/>
        <dbReference type="ChEBI" id="CHEBI:17388"/>
        <dbReference type="ChEBI" id="CHEBI:57783"/>
        <dbReference type="ChEBI" id="CHEBI:58349"/>
        <dbReference type="ChEBI" id="CHEBI:60039"/>
        <dbReference type="EC" id="1.5.1.2"/>
    </reaction>
</comment>
<dbReference type="RefSeq" id="WP_073010617.1">
    <property type="nucleotide sequence ID" value="NZ_FQXD01000012.1"/>
</dbReference>
<comment type="catalytic activity">
    <reaction evidence="9">
        <text>L-proline + NAD(+) = (S)-1-pyrroline-5-carboxylate + NADH + 2 H(+)</text>
        <dbReference type="Rhea" id="RHEA:14105"/>
        <dbReference type="ChEBI" id="CHEBI:15378"/>
        <dbReference type="ChEBI" id="CHEBI:17388"/>
        <dbReference type="ChEBI" id="CHEBI:57540"/>
        <dbReference type="ChEBI" id="CHEBI:57945"/>
        <dbReference type="ChEBI" id="CHEBI:60039"/>
        <dbReference type="EC" id="1.5.1.2"/>
    </reaction>
</comment>
<sequence>MDKNLAFIGAGSMAEAIISGLIESTIIDKQQIMITNRTNHQRITDLKQKYRIDSMRDKQQLIEWSDVIVLATKPCDMKEALASIQPYIEERHLIVSVTAGISTEKIEQWIGRSAPVVRAMPNTSASIGFSATALCTGTHALEEHMRIAKELFDTIGTTVQVEEKEMHLVTGISGSGPAYIYYLVEAMEQTAIESGMSPETAKQLIHQTVLGAGNMLRETNETAAELRKKITSPSGTTEAGIQTLAQQNFQQVISKCIYAARDRSIELGE</sequence>
<comment type="subcellular location">
    <subcellularLocation>
        <location evidence="1 9">Cytoplasm</location>
    </subcellularLocation>
</comment>
<dbReference type="PANTHER" id="PTHR11645:SF49">
    <property type="entry name" value="PYRROLINE-5-CARBOXYLATE REDUCTASE 1"/>
    <property type="match status" value="1"/>
</dbReference>
<dbReference type="PANTHER" id="PTHR11645">
    <property type="entry name" value="PYRROLINE-5-CARBOXYLATE REDUCTASE"/>
    <property type="match status" value="1"/>
</dbReference>
<feature type="binding site" evidence="11">
    <location>
        <begin position="71"/>
        <end position="74"/>
    </location>
    <ligand>
        <name>NADP(+)</name>
        <dbReference type="ChEBI" id="CHEBI:58349"/>
    </ligand>
</feature>
<evidence type="ECO:0000256" key="1">
    <source>
        <dbReference type="ARBA" id="ARBA00004496"/>
    </source>
</evidence>
<evidence type="ECO:0000259" key="12">
    <source>
        <dbReference type="Pfam" id="PF03807"/>
    </source>
</evidence>
<dbReference type="FunFam" id="1.10.3730.10:FF:000001">
    <property type="entry name" value="Pyrroline-5-carboxylate reductase"/>
    <property type="match status" value="1"/>
</dbReference>
<evidence type="ECO:0000256" key="4">
    <source>
        <dbReference type="ARBA" id="ARBA00022605"/>
    </source>
</evidence>
<dbReference type="PIRSF" id="PIRSF000193">
    <property type="entry name" value="Pyrrol-5-carb_rd"/>
    <property type="match status" value="1"/>
</dbReference>
<feature type="domain" description="Pyrroline-5-carboxylate reductase catalytic N-terminal" evidence="12">
    <location>
        <begin position="5"/>
        <end position="100"/>
    </location>
</feature>
<comment type="pathway">
    <text evidence="9">Amino-acid biosynthesis; L-proline biosynthesis; L-proline from L-glutamate 5-semialdehyde: step 1/1.</text>
</comment>
<dbReference type="EMBL" id="FQXD01000012">
    <property type="protein sequence ID" value="SHH74441.1"/>
    <property type="molecule type" value="Genomic_DNA"/>
</dbReference>
<dbReference type="AlphaFoldDB" id="A0A1M5VGW5"/>
<evidence type="ECO:0000256" key="6">
    <source>
        <dbReference type="ARBA" id="ARBA00022857"/>
    </source>
</evidence>
<dbReference type="FunFam" id="3.40.50.720:FF:000190">
    <property type="entry name" value="Pyrroline-5-carboxylate reductase"/>
    <property type="match status" value="1"/>
</dbReference>
<dbReference type="NCBIfam" id="TIGR00112">
    <property type="entry name" value="proC"/>
    <property type="match status" value="1"/>
</dbReference>
<dbReference type="OrthoDB" id="9805754at2"/>
<gene>
    <name evidence="9" type="primary">proC</name>
    <name evidence="14" type="ORF">SAMN05421807_112112</name>
</gene>
<evidence type="ECO:0000256" key="10">
    <source>
        <dbReference type="NCBIfam" id="TIGR00112"/>
    </source>
</evidence>
<evidence type="ECO:0000256" key="11">
    <source>
        <dbReference type="PIRSR" id="PIRSR000193-1"/>
    </source>
</evidence>
<dbReference type="InterPro" id="IPR036291">
    <property type="entry name" value="NAD(P)-bd_dom_sf"/>
</dbReference>
<evidence type="ECO:0000313" key="15">
    <source>
        <dbReference type="Proteomes" id="UP000184079"/>
    </source>
</evidence>